<feature type="compositionally biased region" description="Basic and acidic residues" evidence="1">
    <location>
        <begin position="533"/>
        <end position="547"/>
    </location>
</feature>
<accession>A0A225WY41</accession>
<feature type="region of interest" description="Disordered" evidence="1">
    <location>
        <begin position="506"/>
        <end position="556"/>
    </location>
</feature>
<keyword evidence="3" id="KW-1185">Reference proteome</keyword>
<feature type="compositionally biased region" description="Polar residues" evidence="1">
    <location>
        <begin position="1"/>
        <end position="12"/>
    </location>
</feature>
<dbReference type="Proteomes" id="UP000198211">
    <property type="component" value="Unassembled WGS sequence"/>
</dbReference>
<proteinExistence type="predicted"/>
<protein>
    <submittedName>
        <fullName evidence="2">Uncharacterized protein</fullName>
    </submittedName>
</protein>
<dbReference type="AlphaFoldDB" id="A0A225WY41"/>
<name>A0A225WY41_9STRA</name>
<feature type="region of interest" description="Disordered" evidence="1">
    <location>
        <begin position="1"/>
        <end position="26"/>
    </location>
</feature>
<reference evidence="3" key="1">
    <citation type="submission" date="2017-03" db="EMBL/GenBank/DDBJ databases">
        <title>Phytopthora megakarya and P. palmivora, two closely related causual agents of cacao black pod achieved similar genome size and gene model numbers by different mechanisms.</title>
        <authorList>
            <person name="Ali S."/>
            <person name="Shao J."/>
            <person name="Larry D.J."/>
            <person name="Kronmiller B."/>
            <person name="Shen D."/>
            <person name="Strem M.D."/>
            <person name="Melnick R.L."/>
            <person name="Guiltinan M.J."/>
            <person name="Tyler B.M."/>
            <person name="Meinhardt L.W."/>
            <person name="Bailey B.A."/>
        </authorList>
    </citation>
    <scope>NUCLEOTIDE SEQUENCE [LARGE SCALE GENOMIC DNA]</scope>
    <source>
        <strain evidence="3">zdho120</strain>
    </source>
</reference>
<evidence type="ECO:0000313" key="3">
    <source>
        <dbReference type="Proteomes" id="UP000198211"/>
    </source>
</evidence>
<organism evidence="2 3">
    <name type="scientific">Phytophthora megakarya</name>
    <dbReference type="NCBI Taxonomy" id="4795"/>
    <lineage>
        <taxon>Eukaryota</taxon>
        <taxon>Sar</taxon>
        <taxon>Stramenopiles</taxon>
        <taxon>Oomycota</taxon>
        <taxon>Peronosporomycetes</taxon>
        <taxon>Peronosporales</taxon>
        <taxon>Peronosporaceae</taxon>
        <taxon>Phytophthora</taxon>
    </lineage>
</organism>
<dbReference type="EMBL" id="NBNE01000172">
    <property type="protein sequence ID" value="OWZ21987.1"/>
    <property type="molecule type" value="Genomic_DNA"/>
</dbReference>
<sequence>MCSSLSTSYQYTDKSHRPSGDYSPSRCRNGVETVHVEELAPVVVFLLLNSQLSLRITTHTGLPRAHARILDHLLGTRGALATRQIKSLLAGIAPVATHPDPSDQIVWMDPMSKHDVLCSVRLVENFGFYKDGGRPSPKNTVGNHYWRRPLCNLGRYTSDHSATTHVPSVYDQLAEANAPEQSGPPIAAPSKQVSATSENTSAVSIPSPHARFREQASEQEEGFEEVPNPVPRPRVAIRKRTKRELDDQATSARILSALADQPDLFQLYARQLGSLRQDRQRLCYSAVYDLLLAEGSGDCVGSHYSFRPSAGQQEVPDLICADEHRGNSPAAYVEHARASQGTKFMLHPAFLRQLYDFLFGVCGLSVLHFRQFDLSTRPQYTSSNHSNARNFFVKVEFLHLPKNPSHGDLKAALGVLGTFCDEFFDSHTCRLVSAAKVFADEPSDYEPCGPAPTCRSKYSRLMAEYDDYKRLCDLRLARVKLQDADTVQMFDPSAFLEATKIAEGNDDEPVEGIVGRDDAPAPTEDAEAAQCTDRAKRYRDERRKSKEAGGTSSSKTVGDEVKASIVLFMKTSDAYFLLKMTAMTREQYYGLDYWET</sequence>
<comment type="caution">
    <text evidence="2">The sequence shown here is derived from an EMBL/GenBank/DDBJ whole genome shotgun (WGS) entry which is preliminary data.</text>
</comment>
<dbReference type="OrthoDB" id="124216at2759"/>
<evidence type="ECO:0000256" key="1">
    <source>
        <dbReference type="SAM" id="MobiDB-lite"/>
    </source>
</evidence>
<gene>
    <name evidence="2" type="ORF">PHMEG_0003384</name>
</gene>
<evidence type="ECO:0000313" key="2">
    <source>
        <dbReference type="EMBL" id="OWZ21987.1"/>
    </source>
</evidence>